<reference evidence="2 3" key="1">
    <citation type="submission" date="2017-10" db="EMBL/GenBank/DDBJ databases">
        <title>Comparative genomics between pathogenic Norcardia.</title>
        <authorList>
            <person name="Zeng L."/>
        </authorList>
    </citation>
    <scope>NUCLEOTIDE SEQUENCE [LARGE SCALE GENOMIC DNA]</scope>
    <source>
        <strain evidence="2 3">NC_YFY_NT001</strain>
    </source>
</reference>
<gene>
    <name evidence="2" type="ORF">CRH09_16025</name>
</gene>
<name>A0A291RJZ1_9NOCA</name>
<evidence type="ECO:0000313" key="3">
    <source>
        <dbReference type="Proteomes" id="UP000221961"/>
    </source>
</evidence>
<keyword evidence="1" id="KW-0732">Signal</keyword>
<dbReference type="RefSeq" id="WP_098694622.1">
    <property type="nucleotide sequence ID" value="NZ_CP023778.1"/>
</dbReference>
<dbReference type="Proteomes" id="UP000221961">
    <property type="component" value="Chromosome"/>
</dbReference>
<organism evidence="2 3">
    <name type="scientific">Nocardia terpenica</name>
    <dbReference type="NCBI Taxonomy" id="455432"/>
    <lineage>
        <taxon>Bacteria</taxon>
        <taxon>Bacillati</taxon>
        <taxon>Actinomycetota</taxon>
        <taxon>Actinomycetes</taxon>
        <taxon>Mycobacteriales</taxon>
        <taxon>Nocardiaceae</taxon>
        <taxon>Nocardia</taxon>
    </lineage>
</organism>
<dbReference type="GeneID" id="88363771"/>
<dbReference type="AlphaFoldDB" id="A0A291RJZ1"/>
<accession>A0A291RJZ1</accession>
<dbReference type="KEGG" id="ntp:CRH09_16025"/>
<sequence length="151" mass="15288">MSVGRSVLVAAVLCAVSVLGAPLGRAQPPDDGGCRQGSVMTGRLVPGSGSAGQNIQRTASLWGCVSSLLPGVNAGQFSVTIPWNAPGATSAARFAWSDGSVSTGIGYGNGLWLITGGPGRGHGIQVNVADTWDGWYYSYADVAVTSVDFVS</sequence>
<feature type="chain" id="PRO_5038654753" evidence="1">
    <location>
        <begin position="21"/>
        <end position="151"/>
    </location>
</feature>
<dbReference type="EMBL" id="CP023778">
    <property type="protein sequence ID" value="ATL67484.1"/>
    <property type="molecule type" value="Genomic_DNA"/>
</dbReference>
<proteinExistence type="predicted"/>
<evidence type="ECO:0000256" key="1">
    <source>
        <dbReference type="SAM" id="SignalP"/>
    </source>
</evidence>
<protein>
    <submittedName>
        <fullName evidence="2">Uncharacterized protein</fullName>
    </submittedName>
</protein>
<feature type="signal peptide" evidence="1">
    <location>
        <begin position="1"/>
        <end position="20"/>
    </location>
</feature>
<evidence type="ECO:0000313" key="2">
    <source>
        <dbReference type="EMBL" id="ATL67484.1"/>
    </source>
</evidence>